<keyword evidence="10" id="KW-1185">Reference proteome</keyword>
<dbReference type="InterPro" id="IPR029055">
    <property type="entry name" value="Ntn_hydrolases_N"/>
</dbReference>
<feature type="binding site" evidence="7">
    <location>
        <position position="483"/>
    </location>
    <ligand>
        <name>L-glutamate</name>
        <dbReference type="ChEBI" id="CHEBI:29985"/>
    </ligand>
</feature>
<dbReference type="NCBIfam" id="TIGR00066">
    <property type="entry name" value="g_glut_trans"/>
    <property type="match status" value="1"/>
</dbReference>
<dbReference type="GO" id="GO:0103068">
    <property type="term" value="F:leukotriene C4 gamma-glutamyl transferase activity"/>
    <property type="evidence" value="ECO:0007669"/>
    <property type="project" value="UniProtKB-EC"/>
</dbReference>
<evidence type="ECO:0000256" key="5">
    <source>
        <dbReference type="ARBA" id="ARBA00047417"/>
    </source>
</evidence>
<comment type="function">
    <text evidence="8">Cleaves the gamma-glutamyl peptide bond of glutathione and glutathione conjugates.</text>
</comment>
<dbReference type="SUPFAM" id="SSF56235">
    <property type="entry name" value="N-terminal nucleophile aminohydrolases (Ntn hydrolases)"/>
    <property type="match status" value="1"/>
</dbReference>
<comment type="caution">
    <text evidence="9">The sequence shown here is derived from an EMBL/GenBank/DDBJ whole genome shotgun (WGS) entry which is preliminary data.</text>
</comment>
<reference evidence="9" key="1">
    <citation type="journal article" date="2021" name="Open Biol.">
        <title>Shared evolutionary footprints suggest mitochondrial oxidative damage underlies multiple complex I losses in fungi.</title>
        <authorList>
            <person name="Schikora-Tamarit M.A."/>
            <person name="Marcet-Houben M."/>
            <person name="Nosek J."/>
            <person name="Gabaldon T."/>
        </authorList>
    </citation>
    <scope>NUCLEOTIDE SEQUENCE</scope>
    <source>
        <strain evidence="9">CBS2887</strain>
    </source>
</reference>
<dbReference type="InterPro" id="IPR000101">
    <property type="entry name" value="GGT_peptidase"/>
</dbReference>
<evidence type="ECO:0000256" key="7">
    <source>
        <dbReference type="PIRSR" id="PIRSR600101-2"/>
    </source>
</evidence>
<evidence type="ECO:0000313" key="10">
    <source>
        <dbReference type="Proteomes" id="UP000774326"/>
    </source>
</evidence>
<evidence type="ECO:0000256" key="2">
    <source>
        <dbReference type="ARBA" id="ARBA00001089"/>
    </source>
</evidence>
<dbReference type="OrthoDB" id="1081007at2759"/>
<comment type="pathway">
    <text evidence="3 8">Sulfur metabolism; glutathione metabolism.</text>
</comment>
<dbReference type="GO" id="GO:0036374">
    <property type="term" value="F:glutathione hydrolase activity"/>
    <property type="evidence" value="ECO:0007669"/>
    <property type="project" value="UniProtKB-UniRule"/>
</dbReference>
<comment type="similarity">
    <text evidence="4">Belongs to the gamma-glutamyltransferase family.</text>
</comment>
<evidence type="ECO:0000256" key="4">
    <source>
        <dbReference type="ARBA" id="ARBA00009381"/>
    </source>
</evidence>
<gene>
    <name evidence="9" type="ORF">WICPIJ_001768</name>
</gene>
<keyword evidence="8" id="KW-0808">Transferase</keyword>
<keyword evidence="8" id="KW-0012">Acyltransferase</keyword>
<comment type="catalytic activity">
    <reaction evidence="1 8">
        <text>an S-substituted glutathione + H2O = an S-substituted L-cysteinylglycine + L-glutamate</text>
        <dbReference type="Rhea" id="RHEA:59468"/>
        <dbReference type="ChEBI" id="CHEBI:15377"/>
        <dbReference type="ChEBI" id="CHEBI:29985"/>
        <dbReference type="ChEBI" id="CHEBI:90779"/>
        <dbReference type="ChEBI" id="CHEBI:143103"/>
        <dbReference type="EC" id="3.4.19.13"/>
    </reaction>
</comment>
<evidence type="ECO:0000256" key="8">
    <source>
        <dbReference type="RuleBase" id="RU368068"/>
    </source>
</evidence>
<evidence type="ECO:0000313" key="9">
    <source>
        <dbReference type="EMBL" id="KAH3687252.1"/>
    </source>
</evidence>
<evidence type="ECO:0000256" key="6">
    <source>
        <dbReference type="PIRSR" id="PIRSR600101-1"/>
    </source>
</evidence>
<dbReference type="PANTHER" id="PTHR11686:SF9">
    <property type="entry name" value="RE13973P"/>
    <property type="match status" value="1"/>
</dbReference>
<reference evidence="9" key="2">
    <citation type="submission" date="2021-01" db="EMBL/GenBank/DDBJ databases">
        <authorList>
            <person name="Schikora-Tamarit M.A."/>
        </authorList>
    </citation>
    <scope>NUCLEOTIDE SEQUENCE</scope>
    <source>
        <strain evidence="9">CBS2887</strain>
    </source>
</reference>
<feature type="binding site" evidence="7">
    <location>
        <begin position="459"/>
        <end position="461"/>
    </location>
    <ligand>
        <name>L-glutamate</name>
        <dbReference type="ChEBI" id="CHEBI:29985"/>
    </ligand>
</feature>
<dbReference type="GO" id="GO:0000324">
    <property type="term" value="C:fungal-type vacuole"/>
    <property type="evidence" value="ECO:0007669"/>
    <property type="project" value="TreeGrafter"/>
</dbReference>
<dbReference type="InterPro" id="IPR043138">
    <property type="entry name" value="GGT_lsub"/>
</dbReference>
<protein>
    <recommendedName>
        <fullName evidence="8">Glutathione hydrolase</fullName>
        <ecNumber evidence="8">2.3.2.2</ecNumber>
        <ecNumber evidence="8">3.4.19.13</ecNumber>
    </recommendedName>
    <alternativeName>
        <fullName evidence="8">Gamma-glutamyltransferase</fullName>
    </alternativeName>
    <alternativeName>
        <fullName evidence="8">Gamma-glutamyltranspeptidase</fullName>
    </alternativeName>
</protein>
<dbReference type="PANTHER" id="PTHR11686">
    <property type="entry name" value="GAMMA GLUTAMYL TRANSPEPTIDASE"/>
    <property type="match status" value="1"/>
</dbReference>
<organism evidence="9 10">
    <name type="scientific">Wickerhamomyces pijperi</name>
    <name type="common">Yeast</name>
    <name type="synonym">Pichia pijperi</name>
    <dbReference type="NCBI Taxonomy" id="599730"/>
    <lineage>
        <taxon>Eukaryota</taxon>
        <taxon>Fungi</taxon>
        <taxon>Dikarya</taxon>
        <taxon>Ascomycota</taxon>
        <taxon>Saccharomycotina</taxon>
        <taxon>Saccharomycetes</taxon>
        <taxon>Phaffomycetales</taxon>
        <taxon>Wickerhamomycetaceae</taxon>
        <taxon>Wickerhamomyces</taxon>
    </lineage>
</organism>
<sequence>MSASGLRYLSEKTPTIQPKFNIFKSKYLSPTLVLLSLACFLYFTSLETQANNSHETILFHQSNSDEIFSIAADRGIEIDPLIREPSLNPDQTLLQKSLKGAVSSDIEECSQIGAQILEKGGFAADAAVSVALCIGAINSFNSGIGGGGFITSKIYKDDNAISIDAREAAPLRSTEDMFLGRKELAKVGGLAAGIPGEIKGLYKLFSMHGSGKLTWEEVIQPVIDLTENGFNASVVLTSVVQIDKEFLLKNYDTWKYLFREGSKEDLIQVGDLVKRPDLSRTLELIAKNGSDAIFYDPKGPIASNLIKTANKAGGIFSEKDFEDYDAVVYPALKTKFLGNDVYTCQGSCSGPALITGLNIYDKFGLQEGHDMGSVSTHRLIETMKHMASARTRLGDLTNDNIELVTSKEYAHEAFDLINDKKTLDSWMDYKPQYEDNNPHGTTHFAIVDQYNNAVSMTSTINLLFGSMVMDPVTGIILNDEMDDFSSPGFNNSFGLAPSVYNLIRPGKKPLSSAVPTIIVNELGKPDFIIGAAGGSRIITAVFQAIVRIYSFNMPLLETLAYPRLHHQLLPDYIEHEQYIGSDILESLAAKGHNLKQEAPKTAMNGIRRWRGEWHAVSDFWRKRGISAVCGDSDNAANS</sequence>
<feature type="binding site" evidence="7">
    <location>
        <begin position="511"/>
        <end position="512"/>
    </location>
    <ligand>
        <name>L-glutamate</name>
        <dbReference type="ChEBI" id="CHEBI:29985"/>
    </ligand>
</feature>
<feature type="binding site" evidence="7">
    <location>
        <position position="166"/>
    </location>
    <ligand>
        <name>L-glutamate</name>
        <dbReference type="ChEBI" id="CHEBI:29985"/>
    </ligand>
</feature>
<dbReference type="EC" id="2.3.2.2" evidence="8"/>
<proteinExistence type="inferred from homology"/>
<dbReference type="InterPro" id="IPR043137">
    <property type="entry name" value="GGT_ssub_C"/>
</dbReference>
<dbReference type="PRINTS" id="PR01210">
    <property type="entry name" value="GGTRANSPTASE"/>
</dbReference>
<keyword evidence="8" id="KW-0378">Hydrolase</keyword>
<dbReference type="GO" id="GO:0006751">
    <property type="term" value="P:glutathione catabolic process"/>
    <property type="evidence" value="ECO:0007669"/>
    <property type="project" value="UniProtKB-UniRule"/>
</dbReference>
<name>A0A9P8QCW9_WICPI</name>
<evidence type="ECO:0000256" key="1">
    <source>
        <dbReference type="ARBA" id="ARBA00001049"/>
    </source>
</evidence>
<dbReference type="Proteomes" id="UP000774326">
    <property type="component" value="Unassembled WGS sequence"/>
</dbReference>
<dbReference type="FunFam" id="3.60.20.40:FF:000001">
    <property type="entry name" value="Gamma-glutamyltranspeptidase 1"/>
    <property type="match status" value="1"/>
</dbReference>
<dbReference type="Gene3D" id="1.10.246.130">
    <property type="match status" value="1"/>
</dbReference>
<dbReference type="GO" id="GO:0005886">
    <property type="term" value="C:plasma membrane"/>
    <property type="evidence" value="ECO:0007669"/>
    <property type="project" value="TreeGrafter"/>
</dbReference>
<comment type="catalytic activity">
    <reaction evidence="5 8">
        <text>an N-terminal (5-L-glutamyl)-[peptide] + an alpha-amino acid = 5-L-glutamyl amino acid + an N-terminal L-alpha-aminoacyl-[peptide]</text>
        <dbReference type="Rhea" id="RHEA:23904"/>
        <dbReference type="Rhea" id="RHEA-COMP:9780"/>
        <dbReference type="Rhea" id="RHEA-COMP:9795"/>
        <dbReference type="ChEBI" id="CHEBI:77644"/>
        <dbReference type="ChEBI" id="CHEBI:78597"/>
        <dbReference type="ChEBI" id="CHEBI:78599"/>
        <dbReference type="ChEBI" id="CHEBI:78608"/>
        <dbReference type="EC" id="2.3.2.2"/>
    </reaction>
</comment>
<dbReference type="EC" id="3.4.19.13" evidence="8"/>
<feature type="active site" description="Nucleophile" evidence="6">
    <location>
        <position position="441"/>
    </location>
</feature>
<dbReference type="Gene3D" id="3.60.20.40">
    <property type="match status" value="1"/>
</dbReference>
<evidence type="ECO:0000256" key="3">
    <source>
        <dbReference type="ARBA" id="ARBA00005115"/>
    </source>
</evidence>
<comment type="catalytic activity">
    <reaction evidence="2 8">
        <text>glutathione + H2O = L-cysteinylglycine + L-glutamate</text>
        <dbReference type="Rhea" id="RHEA:28807"/>
        <dbReference type="ChEBI" id="CHEBI:15377"/>
        <dbReference type="ChEBI" id="CHEBI:29985"/>
        <dbReference type="ChEBI" id="CHEBI:57925"/>
        <dbReference type="ChEBI" id="CHEBI:61694"/>
        <dbReference type="EC" id="3.4.19.13"/>
    </reaction>
</comment>
<dbReference type="Pfam" id="PF01019">
    <property type="entry name" value="G_glu_transpept"/>
    <property type="match status" value="1"/>
</dbReference>
<dbReference type="AlphaFoldDB" id="A0A9P8QCW9"/>
<dbReference type="EMBL" id="JAEUBG010000897">
    <property type="protein sequence ID" value="KAH3687252.1"/>
    <property type="molecule type" value="Genomic_DNA"/>
</dbReference>
<accession>A0A9P8QCW9</accession>
<feature type="binding site" evidence="7">
    <location>
        <position position="534"/>
    </location>
    <ligand>
        <name>L-glutamate</name>
        <dbReference type="ChEBI" id="CHEBI:29985"/>
    </ligand>
</feature>